<evidence type="ECO:0000313" key="3">
    <source>
        <dbReference type="Proteomes" id="UP000053562"/>
    </source>
</evidence>
<dbReference type="InterPro" id="IPR008780">
    <property type="entry name" value="Plasmodium_Vir"/>
</dbReference>
<dbReference type="EMBL" id="KQ234503">
    <property type="protein sequence ID" value="KMZ77115.1"/>
    <property type="molecule type" value="Genomic_DNA"/>
</dbReference>
<organism evidence="2 3">
    <name type="scientific">Plasmodium vivax India VII</name>
    <dbReference type="NCBI Taxonomy" id="1077284"/>
    <lineage>
        <taxon>Eukaryota</taxon>
        <taxon>Sar</taxon>
        <taxon>Alveolata</taxon>
        <taxon>Apicomplexa</taxon>
        <taxon>Aconoidasida</taxon>
        <taxon>Haemosporida</taxon>
        <taxon>Plasmodiidae</taxon>
        <taxon>Plasmodium</taxon>
        <taxon>Plasmodium (Plasmodium)</taxon>
    </lineage>
</organism>
<dbReference type="OrthoDB" id="10289865at2759"/>
<proteinExistence type="predicted"/>
<protein>
    <submittedName>
        <fullName evidence="2">Uncharacterized protein</fullName>
    </submittedName>
</protein>
<feature type="region of interest" description="Disordered" evidence="1">
    <location>
        <begin position="227"/>
        <end position="249"/>
    </location>
</feature>
<dbReference type="AlphaFoldDB" id="A0A0J9S2Y5"/>
<dbReference type="Proteomes" id="UP000053562">
    <property type="component" value="Unassembled WGS sequence"/>
</dbReference>
<gene>
    <name evidence="2" type="ORF">PVIIG_05618</name>
</gene>
<sequence>MRTNDRVGWADEFLCKSLGNKFEVNKDKIEKICKQFLQLCSYYDVWKTIKSFSHKHFCGIMNYWLNSDLKEINDKNKLKSDFYPSIMEESKKKLGKLDCIFNLYKIDDKEFYNLKILYDLYDNFYKRIHTENSVTSDVTCENGCTYKDKCANIYNDNIERCSSNTPSKFCEALKQFKLKYEEDNICDNCPKITPMKPYPIEEAEEIVLEQQQDLPTNMDPVTKEIPSDLPAPMIPQHTDVSETGGPQENSNMIKKLSHSVLAGATVLFTSSVLYRVSTYFTRIYKYNVNL</sequence>
<reference evidence="2 3" key="1">
    <citation type="submission" date="2011-08" db="EMBL/GenBank/DDBJ databases">
        <title>The Genome Sequence of Plasmodium vivax India VII.</title>
        <authorList>
            <consortium name="The Broad Institute Genome Sequencing Platform"/>
            <consortium name="The Broad Institute Genome Sequencing Center for Infectious Disease"/>
            <person name="Neafsey D."/>
            <person name="Carlton J."/>
            <person name="Barnwell J."/>
            <person name="Collins W."/>
            <person name="Escalante A."/>
            <person name="Mullikin J."/>
            <person name="Saul A."/>
            <person name="Guigo R."/>
            <person name="Camara F."/>
            <person name="Young S.K."/>
            <person name="Zeng Q."/>
            <person name="Gargeya S."/>
            <person name="Fitzgerald M."/>
            <person name="Haas B."/>
            <person name="Abouelleil A."/>
            <person name="Alvarado L."/>
            <person name="Arachchi H.M."/>
            <person name="Berlin A."/>
            <person name="Brown A."/>
            <person name="Chapman S.B."/>
            <person name="Chen Z."/>
            <person name="Dunbar C."/>
            <person name="Freedman E."/>
            <person name="Gearin G."/>
            <person name="Gellesch M."/>
            <person name="Goldberg J."/>
            <person name="Griggs A."/>
            <person name="Gujja S."/>
            <person name="Heiman D."/>
            <person name="Howarth C."/>
            <person name="Larson L."/>
            <person name="Lui A."/>
            <person name="MacDonald P.J.P."/>
            <person name="Montmayeur A."/>
            <person name="Murphy C."/>
            <person name="Neiman D."/>
            <person name="Pearson M."/>
            <person name="Priest M."/>
            <person name="Roberts A."/>
            <person name="Saif S."/>
            <person name="Shea T."/>
            <person name="Shenoy N."/>
            <person name="Sisk P."/>
            <person name="Stolte C."/>
            <person name="Sykes S."/>
            <person name="Wortman J."/>
            <person name="Nusbaum C."/>
            <person name="Birren B."/>
        </authorList>
    </citation>
    <scope>NUCLEOTIDE SEQUENCE [LARGE SCALE GENOMIC DNA]</scope>
    <source>
        <strain evidence="2 3">India VII</strain>
    </source>
</reference>
<evidence type="ECO:0000256" key="1">
    <source>
        <dbReference type="SAM" id="MobiDB-lite"/>
    </source>
</evidence>
<dbReference type="Pfam" id="PF05795">
    <property type="entry name" value="Plasmodium_Vir"/>
    <property type="match status" value="1"/>
</dbReference>
<name>A0A0J9S2Y5_PLAVI</name>
<evidence type="ECO:0000313" key="2">
    <source>
        <dbReference type="EMBL" id="KMZ77115.1"/>
    </source>
</evidence>
<accession>A0A0J9S2Y5</accession>